<name>A0A1G2S627_9BACT</name>
<dbReference type="Proteomes" id="UP000179118">
    <property type="component" value="Unassembled WGS sequence"/>
</dbReference>
<evidence type="ECO:0000313" key="1">
    <source>
        <dbReference type="EMBL" id="OHA80553.1"/>
    </source>
</evidence>
<reference evidence="1 2" key="1">
    <citation type="journal article" date="2016" name="Nat. Commun.">
        <title>Thousands of microbial genomes shed light on interconnected biogeochemical processes in an aquifer system.</title>
        <authorList>
            <person name="Anantharaman K."/>
            <person name="Brown C.T."/>
            <person name="Hug L.A."/>
            <person name="Sharon I."/>
            <person name="Castelle C.J."/>
            <person name="Probst A.J."/>
            <person name="Thomas B.C."/>
            <person name="Singh A."/>
            <person name="Wilkins M.J."/>
            <person name="Karaoz U."/>
            <person name="Brodie E.L."/>
            <person name="Williams K.H."/>
            <person name="Hubbard S.S."/>
            <person name="Banfield J.F."/>
        </authorList>
    </citation>
    <scope>NUCLEOTIDE SEQUENCE [LARGE SCALE GENOMIC DNA]</scope>
</reference>
<organism evidence="1 2">
    <name type="scientific">Candidatus Yonathbacteria bacterium RIFCSPHIGHO2_02_FULL_44_14</name>
    <dbReference type="NCBI Taxonomy" id="1802724"/>
    <lineage>
        <taxon>Bacteria</taxon>
        <taxon>Candidatus Yonathiibacteriota</taxon>
    </lineage>
</organism>
<evidence type="ECO:0000313" key="2">
    <source>
        <dbReference type="Proteomes" id="UP000179118"/>
    </source>
</evidence>
<gene>
    <name evidence="1" type="ORF">A3D51_00555</name>
</gene>
<dbReference type="EMBL" id="MHUT01000018">
    <property type="protein sequence ID" value="OHA80553.1"/>
    <property type="molecule type" value="Genomic_DNA"/>
</dbReference>
<protein>
    <submittedName>
        <fullName evidence="1">Uncharacterized protein</fullName>
    </submittedName>
</protein>
<dbReference type="AlphaFoldDB" id="A0A1G2S627"/>
<accession>A0A1G2S627</accession>
<sequence length="140" mass="15815">MGHIFEQFFERGTKMNVERRASLPYARKITPSLGMAENARYIAMLHLVHFWKPPIKEGVTTPQGYSPDFDEVLDPHELADVVDQQEPEAQGGRAAVLLWELPRHQEVRDASCVSCNNIWCLNAFTGTCPNEGEAEEDLVC</sequence>
<proteinExistence type="predicted"/>
<comment type="caution">
    <text evidence="1">The sequence shown here is derived from an EMBL/GenBank/DDBJ whole genome shotgun (WGS) entry which is preliminary data.</text>
</comment>